<gene>
    <name evidence="2" type="ORF">LSAT_V11C800430010</name>
</gene>
<dbReference type="AlphaFoldDB" id="A0A9R1UQJ9"/>
<comment type="caution">
    <text evidence="2">The sequence shown here is derived from an EMBL/GenBank/DDBJ whole genome shotgun (WGS) entry which is preliminary data.</text>
</comment>
<evidence type="ECO:0000259" key="1">
    <source>
        <dbReference type="Pfam" id="PF10551"/>
    </source>
</evidence>
<name>A0A9R1UQJ9_LACSA</name>
<dbReference type="Proteomes" id="UP000235145">
    <property type="component" value="Unassembled WGS sequence"/>
</dbReference>
<accession>A0A9R1UQJ9</accession>
<dbReference type="EMBL" id="NBSK02000008">
    <property type="protein sequence ID" value="KAJ0191145.1"/>
    <property type="molecule type" value="Genomic_DNA"/>
</dbReference>
<sequence>MIVHYYTRCCDTIHEVLHPRTFPPSLKFGCRIVIGLDESFLKGQCKGELLTVIGRDANNHVYPIAWAWFLELLHDDMELQGGLNLCVIFYQHKGLLEAIKVVLPHVEHRKCARHAYANFRKVFSGIEFKNI</sequence>
<dbReference type="PANTHER" id="PTHR31973:SF187">
    <property type="entry name" value="MUTATOR TRANSPOSASE MUDRA PROTEIN"/>
    <property type="match status" value="1"/>
</dbReference>
<reference evidence="2 3" key="1">
    <citation type="journal article" date="2017" name="Nat. Commun.">
        <title>Genome assembly with in vitro proximity ligation data and whole-genome triplication in lettuce.</title>
        <authorList>
            <person name="Reyes-Chin-Wo S."/>
            <person name="Wang Z."/>
            <person name="Yang X."/>
            <person name="Kozik A."/>
            <person name="Arikit S."/>
            <person name="Song C."/>
            <person name="Xia L."/>
            <person name="Froenicke L."/>
            <person name="Lavelle D.O."/>
            <person name="Truco M.J."/>
            <person name="Xia R."/>
            <person name="Zhu S."/>
            <person name="Xu C."/>
            <person name="Xu H."/>
            <person name="Xu X."/>
            <person name="Cox K."/>
            <person name="Korf I."/>
            <person name="Meyers B.C."/>
            <person name="Michelmore R.W."/>
        </authorList>
    </citation>
    <scope>NUCLEOTIDE SEQUENCE [LARGE SCALE GENOMIC DNA]</scope>
    <source>
        <strain evidence="3">cv. Salinas</strain>
        <tissue evidence="2">Seedlings</tissue>
    </source>
</reference>
<protein>
    <recommendedName>
        <fullName evidence="1">MULE transposase domain-containing protein</fullName>
    </recommendedName>
</protein>
<evidence type="ECO:0000313" key="3">
    <source>
        <dbReference type="Proteomes" id="UP000235145"/>
    </source>
</evidence>
<dbReference type="Pfam" id="PF10551">
    <property type="entry name" value="MULE"/>
    <property type="match status" value="1"/>
</dbReference>
<feature type="domain" description="MULE transposase" evidence="1">
    <location>
        <begin position="33"/>
        <end position="118"/>
    </location>
</feature>
<dbReference type="InterPro" id="IPR018289">
    <property type="entry name" value="MULE_transposase_dom"/>
</dbReference>
<organism evidence="2 3">
    <name type="scientific">Lactuca sativa</name>
    <name type="common">Garden lettuce</name>
    <dbReference type="NCBI Taxonomy" id="4236"/>
    <lineage>
        <taxon>Eukaryota</taxon>
        <taxon>Viridiplantae</taxon>
        <taxon>Streptophyta</taxon>
        <taxon>Embryophyta</taxon>
        <taxon>Tracheophyta</taxon>
        <taxon>Spermatophyta</taxon>
        <taxon>Magnoliopsida</taxon>
        <taxon>eudicotyledons</taxon>
        <taxon>Gunneridae</taxon>
        <taxon>Pentapetalae</taxon>
        <taxon>asterids</taxon>
        <taxon>campanulids</taxon>
        <taxon>Asterales</taxon>
        <taxon>Asteraceae</taxon>
        <taxon>Cichorioideae</taxon>
        <taxon>Cichorieae</taxon>
        <taxon>Lactucinae</taxon>
        <taxon>Lactuca</taxon>
    </lineage>
</organism>
<evidence type="ECO:0000313" key="2">
    <source>
        <dbReference type="EMBL" id="KAJ0191145.1"/>
    </source>
</evidence>
<dbReference type="PANTHER" id="PTHR31973">
    <property type="entry name" value="POLYPROTEIN, PUTATIVE-RELATED"/>
    <property type="match status" value="1"/>
</dbReference>
<proteinExistence type="predicted"/>
<keyword evidence="3" id="KW-1185">Reference proteome</keyword>